<dbReference type="OrthoDB" id="3027520at2759"/>
<name>A0A0D0BSX4_9AGAR</name>
<protein>
    <submittedName>
        <fullName evidence="2">Uncharacterized protein</fullName>
    </submittedName>
</protein>
<feature type="compositionally biased region" description="Basic and acidic residues" evidence="1">
    <location>
        <begin position="275"/>
        <end position="284"/>
    </location>
</feature>
<feature type="compositionally biased region" description="Basic and acidic residues" evidence="1">
    <location>
        <begin position="180"/>
        <end position="250"/>
    </location>
</feature>
<evidence type="ECO:0000313" key="2">
    <source>
        <dbReference type="EMBL" id="KIK52719.1"/>
    </source>
</evidence>
<feature type="region of interest" description="Disordered" evidence="1">
    <location>
        <begin position="180"/>
        <end position="343"/>
    </location>
</feature>
<evidence type="ECO:0000256" key="1">
    <source>
        <dbReference type="SAM" id="MobiDB-lite"/>
    </source>
</evidence>
<dbReference type="EMBL" id="KN834838">
    <property type="protein sequence ID" value="KIK52719.1"/>
    <property type="molecule type" value="Genomic_DNA"/>
</dbReference>
<feature type="compositionally biased region" description="Acidic residues" evidence="1">
    <location>
        <begin position="285"/>
        <end position="294"/>
    </location>
</feature>
<organism evidence="2 3">
    <name type="scientific">Collybiopsis luxurians FD-317 M1</name>
    <dbReference type="NCBI Taxonomy" id="944289"/>
    <lineage>
        <taxon>Eukaryota</taxon>
        <taxon>Fungi</taxon>
        <taxon>Dikarya</taxon>
        <taxon>Basidiomycota</taxon>
        <taxon>Agaricomycotina</taxon>
        <taxon>Agaricomycetes</taxon>
        <taxon>Agaricomycetidae</taxon>
        <taxon>Agaricales</taxon>
        <taxon>Marasmiineae</taxon>
        <taxon>Omphalotaceae</taxon>
        <taxon>Collybiopsis</taxon>
        <taxon>Collybiopsis luxurians</taxon>
    </lineage>
</organism>
<accession>A0A0D0BSX4</accession>
<dbReference type="HOGENOM" id="CLU_642595_0_0_1"/>
<keyword evidence="3" id="KW-1185">Reference proteome</keyword>
<gene>
    <name evidence="2" type="ORF">GYMLUDRAFT_250975</name>
</gene>
<sequence>MHPLEETFKKEQDSDKLLLNWTSVKCTTEIQQALAPHKQLLIDLSLTPKSDLEFSHKFSPENIPALSYQPPKDYPSATPTFYCGGLLDTDLTGIWNWFYECLGSGDATELELHHLLDYSIAHAHTLLLTYCHFTEETAQFENVDSHVLHKAWEHLQEWNGLTVDGKLQQKDGVDVNFEEQAKQAAEEEQKWKKEEEQWKAEAEAKAEAKAKAEEERKAEAAQRAKEERKKKHEDAIKAEKEAQRKQREEAAASSTEAGPSTEPEKQRKKKKDKGKGKAKEVKEDKEEEKDEEELSQPRKKWRLEKSGMGGDPDNNGPRGRDNSDNKDDDEEGKPSDPKGSKAKKCQWCICTGKPCTLRPGGVACVECNTAKVLCSLVSGHRHQVKTEEEVPSEMVEVLEELKELRRESAEMWEEVWKMTEQQKRMNT</sequence>
<dbReference type="Proteomes" id="UP000053593">
    <property type="component" value="Unassembled WGS sequence"/>
</dbReference>
<dbReference type="AlphaFoldDB" id="A0A0D0BSX4"/>
<evidence type="ECO:0000313" key="3">
    <source>
        <dbReference type="Proteomes" id="UP000053593"/>
    </source>
</evidence>
<proteinExistence type="predicted"/>
<reference evidence="2 3" key="1">
    <citation type="submission" date="2014-04" db="EMBL/GenBank/DDBJ databases">
        <title>Evolutionary Origins and Diversification of the Mycorrhizal Mutualists.</title>
        <authorList>
            <consortium name="DOE Joint Genome Institute"/>
            <consortium name="Mycorrhizal Genomics Consortium"/>
            <person name="Kohler A."/>
            <person name="Kuo A."/>
            <person name="Nagy L.G."/>
            <person name="Floudas D."/>
            <person name="Copeland A."/>
            <person name="Barry K.W."/>
            <person name="Cichocki N."/>
            <person name="Veneault-Fourrey C."/>
            <person name="LaButti K."/>
            <person name="Lindquist E.A."/>
            <person name="Lipzen A."/>
            <person name="Lundell T."/>
            <person name="Morin E."/>
            <person name="Murat C."/>
            <person name="Riley R."/>
            <person name="Ohm R."/>
            <person name="Sun H."/>
            <person name="Tunlid A."/>
            <person name="Henrissat B."/>
            <person name="Grigoriev I.V."/>
            <person name="Hibbett D.S."/>
            <person name="Martin F."/>
        </authorList>
    </citation>
    <scope>NUCLEOTIDE SEQUENCE [LARGE SCALE GENOMIC DNA]</scope>
    <source>
        <strain evidence="2 3">FD-317 M1</strain>
    </source>
</reference>